<dbReference type="Gene3D" id="2.30.29.30">
    <property type="entry name" value="Pleckstrin-homology domain (PH domain)/Phosphotyrosine-binding domain (PTB)"/>
    <property type="match status" value="1"/>
</dbReference>
<dbReference type="PANTHER" id="PTHR10872:SF2">
    <property type="entry name" value="LNK, ISOFORM D"/>
    <property type="match status" value="1"/>
</dbReference>
<name>A0A4Y2JB60_ARAVE</name>
<evidence type="ECO:0008006" key="4">
    <source>
        <dbReference type="Google" id="ProtNLM"/>
    </source>
</evidence>
<organism evidence="2 3">
    <name type="scientific">Araneus ventricosus</name>
    <name type="common">Orbweaver spider</name>
    <name type="synonym">Epeira ventricosa</name>
    <dbReference type="NCBI Taxonomy" id="182803"/>
    <lineage>
        <taxon>Eukaryota</taxon>
        <taxon>Metazoa</taxon>
        <taxon>Ecdysozoa</taxon>
        <taxon>Arthropoda</taxon>
        <taxon>Chelicerata</taxon>
        <taxon>Arachnida</taxon>
        <taxon>Araneae</taxon>
        <taxon>Araneomorphae</taxon>
        <taxon>Entelegynae</taxon>
        <taxon>Araneoidea</taxon>
        <taxon>Araneidae</taxon>
        <taxon>Araneus</taxon>
    </lineage>
</organism>
<dbReference type="PANTHER" id="PTHR10872">
    <property type="entry name" value="SH2B ADAPTER PROTEIN"/>
    <property type="match status" value="1"/>
</dbReference>
<dbReference type="EMBL" id="BGPR01109846">
    <property type="protein sequence ID" value="GBM87307.1"/>
    <property type="molecule type" value="Genomic_DNA"/>
</dbReference>
<gene>
    <name evidence="2" type="ORF">AVEN_234760_1</name>
</gene>
<proteinExistence type="predicted"/>
<dbReference type="GO" id="GO:0005068">
    <property type="term" value="F:transmembrane receptor protein tyrosine kinase adaptor activity"/>
    <property type="evidence" value="ECO:0007669"/>
    <property type="project" value="TreeGrafter"/>
</dbReference>
<dbReference type="OrthoDB" id="10047184at2759"/>
<dbReference type="InterPro" id="IPR030523">
    <property type="entry name" value="SH2B"/>
</dbReference>
<dbReference type="InterPro" id="IPR011993">
    <property type="entry name" value="PH-like_dom_sf"/>
</dbReference>
<evidence type="ECO:0000313" key="3">
    <source>
        <dbReference type="Proteomes" id="UP000499080"/>
    </source>
</evidence>
<dbReference type="GO" id="GO:0005886">
    <property type="term" value="C:plasma membrane"/>
    <property type="evidence" value="ECO:0007669"/>
    <property type="project" value="TreeGrafter"/>
</dbReference>
<comment type="caution">
    <text evidence="2">The sequence shown here is derived from an EMBL/GenBank/DDBJ whole genome shotgun (WGS) entry which is preliminary data.</text>
</comment>
<protein>
    <recommendedName>
        <fullName evidence="4">PH domain-containing protein</fullName>
    </recommendedName>
</protein>
<feature type="non-terminal residue" evidence="2">
    <location>
        <position position="1"/>
    </location>
</feature>
<accession>A0A4Y2JB60</accession>
<sequence length="95" mass="11121">HDRRARGDKHEKTKLAKIIVECIREGMVSYLTGDYLDGRQKWEKCRLVLVKTTGGYMLEFYSPPKVLSWQNASLNTEILERKRESSVEIYKLDSN</sequence>
<dbReference type="GO" id="GO:0035556">
    <property type="term" value="P:intracellular signal transduction"/>
    <property type="evidence" value="ECO:0007669"/>
    <property type="project" value="TreeGrafter"/>
</dbReference>
<reference evidence="2 3" key="1">
    <citation type="journal article" date="2019" name="Sci. Rep.">
        <title>Orb-weaving spider Araneus ventricosus genome elucidates the spidroin gene catalogue.</title>
        <authorList>
            <person name="Kono N."/>
            <person name="Nakamura H."/>
            <person name="Ohtoshi R."/>
            <person name="Moran D.A.P."/>
            <person name="Shinohara A."/>
            <person name="Yoshida Y."/>
            <person name="Fujiwara M."/>
            <person name="Mori M."/>
            <person name="Tomita M."/>
            <person name="Arakawa K."/>
        </authorList>
    </citation>
    <scope>NUCLEOTIDE SEQUENCE [LARGE SCALE GENOMIC DNA]</scope>
</reference>
<evidence type="ECO:0000313" key="2">
    <source>
        <dbReference type="EMBL" id="GBM87307.1"/>
    </source>
</evidence>
<dbReference type="Proteomes" id="UP000499080">
    <property type="component" value="Unassembled WGS sequence"/>
</dbReference>
<evidence type="ECO:0000256" key="1">
    <source>
        <dbReference type="ARBA" id="ARBA00022553"/>
    </source>
</evidence>
<keyword evidence="3" id="KW-1185">Reference proteome</keyword>
<dbReference type="SUPFAM" id="SSF50729">
    <property type="entry name" value="PH domain-like"/>
    <property type="match status" value="1"/>
</dbReference>
<dbReference type="AlphaFoldDB" id="A0A4Y2JB60"/>
<keyword evidence="1" id="KW-0597">Phosphoprotein</keyword>